<proteinExistence type="inferred from homology"/>
<keyword evidence="1" id="KW-0547">Nucleotide-binding</keyword>
<dbReference type="Pfam" id="PF06293">
    <property type="entry name" value="Kdo"/>
    <property type="match status" value="1"/>
</dbReference>
<dbReference type="EC" id="2.7.1.-" evidence="1"/>
<gene>
    <name evidence="3" type="ORF">COA96_07380</name>
</gene>
<dbReference type="GO" id="GO:0016301">
    <property type="term" value="F:kinase activity"/>
    <property type="evidence" value="ECO:0007669"/>
    <property type="project" value="UniProtKB-UniRule"/>
</dbReference>
<dbReference type="InterPro" id="IPR017172">
    <property type="entry name" value="Lsacc_core_hep_kinase_RfaP"/>
</dbReference>
<comment type="caution">
    <text evidence="3">The sequence shown here is derived from an EMBL/GenBank/DDBJ whole genome shotgun (WGS) entry which is preliminary data.</text>
</comment>
<dbReference type="NCBIfam" id="NF011703">
    <property type="entry name" value="PRK15123.1"/>
    <property type="match status" value="1"/>
</dbReference>
<dbReference type="PIRSF" id="PIRSF037318">
    <property type="entry name" value="RfaP"/>
    <property type="match status" value="1"/>
</dbReference>
<name>A0A2A5B2X6_9GAMM</name>
<keyword evidence="1" id="KW-0448">Lipopolysaccharide biosynthesis</keyword>
<dbReference type="Proteomes" id="UP000218327">
    <property type="component" value="Unassembled WGS sequence"/>
</dbReference>
<evidence type="ECO:0000256" key="1">
    <source>
        <dbReference type="PIRNR" id="PIRNR037318"/>
    </source>
</evidence>
<comment type="pathway">
    <text evidence="1">Bacterial outer membrane biogenesis; LPS core biosynthesis.</text>
</comment>
<feature type="active site" evidence="2">
    <location>
        <position position="170"/>
    </location>
</feature>
<evidence type="ECO:0000313" key="3">
    <source>
        <dbReference type="EMBL" id="PCJ25448.1"/>
    </source>
</evidence>
<dbReference type="AlphaFoldDB" id="A0A2A5B2X6"/>
<sequence length="274" mass="31865">MGNDRKYRMLFLNDEFRSMLRSGDPFDQLSAIEGRIFREVKGRKTLQFNLNGHSFFVKLHHGVGWREVFKNLFQLKMPILGAENEWQAIAKLKALGVDTMKSVAYGSRGWNPAKRQSFIVTEDLIETISLEDYCKSWKQSKPKFREKKQLIEKVAEISQLLHNGGVCHRDFYLCHFLLHQDKPNSDLDNTPKLSLIDLHRALIKRNLGQRWIVKDVAGLYFSAMDIGLTKADQLRFIRCYSKLDLRSALKDDGMFWTTVKNRAELMYKKLGSSN</sequence>
<keyword evidence="1" id="KW-0067">ATP-binding</keyword>
<dbReference type="UniPathway" id="UPA00958"/>
<comment type="similarity">
    <text evidence="1">Belongs to the protein kinase superfamily. KdkA/rfaP family.</text>
</comment>
<reference evidence="4" key="1">
    <citation type="submission" date="2017-08" db="EMBL/GenBank/DDBJ databases">
        <title>A dynamic microbial community with high functional redundancy inhabits the cold, oxic subseafloor aquifer.</title>
        <authorList>
            <person name="Tully B.J."/>
            <person name="Wheat C.G."/>
            <person name="Glazer B.T."/>
            <person name="Huber J.A."/>
        </authorList>
    </citation>
    <scope>NUCLEOTIDE SEQUENCE [LARGE SCALE GENOMIC DNA]</scope>
</reference>
<keyword evidence="1" id="KW-0808">Transferase</keyword>
<dbReference type="EMBL" id="NVVJ01000017">
    <property type="protein sequence ID" value="PCJ25448.1"/>
    <property type="molecule type" value="Genomic_DNA"/>
</dbReference>
<organism evidence="3 4">
    <name type="scientific">SAR86 cluster bacterium</name>
    <dbReference type="NCBI Taxonomy" id="2030880"/>
    <lineage>
        <taxon>Bacteria</taxon>
        <taxon>Pseudomonadati</taxon>
        <taxon>Pseudomonadota</taxon>
        <taxon>Gammaproteobacteria</taxon>
        <taxon>SAR86 cluster</taxon>
    </lineage>
</organism>
<dbReference type="GO" id="GO:0009244">
    <property type="term" value="P:lipopolysaccharide core region biosynthetic process"/>
    <property type="evidence" value="ECO:0007669"/>
    <property type="project" value="UniProtKB-UniRule"/>
</dbReference>
<evidence type="ECO:0000313" key="4">
    <source>
        <dbReference type="Proteomes" id="UP000218327"/>
    </source>
</evidence>
<protein>
    <recommendedName>
        <fullName evidence="1">Lipopolysaccharide core heptose(I) kinase</fullName>
        <ecNumber evidence="1">2.7.1.-</ecNumber>
    </recommendedName>
</protein>
<evidence type="ECO:0000256" key="2">
    <source>
        <dbReference type="PIRSR" id="PIRSR037318-50"/>
    </source>
</evidence>
<dbReference type="InterPro" id="IPR011009">
    <property type="entry name" value="Kinase-like_dom_sf"/>
</dbReference>
<accession>A0A2A5B2X6</accession>
<dbReference type="GO" id="GO:0005524">
    <property type="term" value="F:ATP binding"/>
    <property type="evidence" value="ECO:0007669"/>
    <property type="project" value="UniProtKB-UniRule"/>
</dbReference>
<keyword evidence="1 3" id="KW-0418">Kinase</keyword>
<dbReference type="SUPFAM" id="SSF56112">
    <property type="entry name" value="Protein kinase-like (PK-like)"/>
    <property type="match status" value="1"/>
</dbReference>
<comment type="function">
    <text evidence="1">Kinase involved in the biosynthesis of the core oligosaccharide region of lipopolysaccharide (LPS). Catalyzes the phosphorylation of heptose I (HepI), the first heptose added to the Kdo2-lipid A module.</text>
</comment>